<gene>
    <name evidence="4" type="ORF">CQW23_32114</name>
</gene>
<dbReference type="CDD" id="cd06222">
    <property type="entry name" value="RNase_H_like"/>
    <property type="match status" value="1"/>
</dbReference>
<dbReference type="EMBL" id="MLFT02000238">
    <property type="protein sequence ID" value="PHT28299.1"/>
    <property type="molecule type" value="Genomic_DNA"/>
</dbReference>
<dbReference type="AlphaFoldDB" id="A0A2G2V5S6"/>
<dbReference type="OrthoDB" id="6159439at2759"/>
<keyword evidence="5" id="KW-1185">Reference proteome</keyword>
<name>A0A2G2V5S6_CAPBA</name>
<evidence type="ECO:0000259" key="2">
    <source>
        <dbReference type="Pfam" id="PF05048"/>
    </source>
</evidence>
<dbReference type="SUPFAM" id="SSF51126">
    <property type="entry name" value="Pectin lyase-like"/>
    <property type="match status" value="1"/>
</dbReference>
<accession>A0A2G2V5S6</accession>
<evidence type="ECO:0000259" key="3">
    <source>
        <dbReference type="Pfam" id="PF24818"/>
    </source>
</evidence>
<dbReference type="InterPro" id="IPR011050">
    <property type="entry name" value="Pectin_lyase_fold/virulence"/>
</dbReference>
<feature type="domain" description="TRF2/HOY1 PH-like" evidence="3">
    <location>
        <begin position="130"/>
        <end position="249"/>
    </location>
</feature>
<dbReference type="InterPro" id="IPR057939">
    <property type="entry name" value="TRF2_HOY1_PH"/>
</dbReference>
<proteinExistence type="predicted"/>
<evidence type="ECO:0000256" key="1">
    <source>
        <dbReference type="SAM" id="MobiDB-lite"/>
    </source>
</evidence>
<evidence type="ECO:0000313" key="5">
    <source>
        <dbReference type="Proteomes" id="UP000224567"/>
    </source>
</evidence>
<sequence length="1013" mass="111936">MAIEDDHGLDHQNSEFMSPQINDEDPLSSLRPKSTSGRSSSDSDEDGRSKRARSSPESNSEERELLGLTLNKTPSFVNLIETQLSEGKSSSSSSSPCPPRKVGRPPTRKNANKSKTDDFAISSEKLKASNFPARKLQVGDWERISKHEGDLIAKCYYAKRKLVWEILDGPLKNKIEIQWSDIIAIRAITPKGDHPGVLEIELNEPPILYRETNPQPRKHTLWQQSADFTGGQVGIHRRHCVTFPPGILDKHYEKLLGFDSRLNELSKKPYPSILCPYFPSYNPHEVSDFPFDSVYGSPLFPKKLNNPFYFSPALLPNRRLPNKSAMAAIPLRQFSSSFPISGERRSNFANINQRRALWGGQGSNNSLMNVAMGNQTSGMLLDQGSNNSLMNVAMGNQTSGMLLGQGSNNSLMNVAMGNQTSGMLLDQGSNNSLMNVAMGNQTSGMLLDQGSNNSLMNVAMGNQTSGMLLGQGSNNSLMNVAMGNQTSGMLLDQGSNNSLMTVAMGNQTSGMLLDQGSNNSLMTVALGNQTSGMLGGQGSDNSLMNVALGNQTSGMLLDQGSDNSLMTVVMECRQTIEMLRNQGSSNNLMNVALGNQTSGMLGDQGSNNNLMNAAMENQTIGMLRDQGSNNSLMGNQTSGMLHSSSTTPQADWVVPTQDDHQQNNSLPNNEFISVLDFMTNHLLNENNQVASSSNENLDSMYPLLEHQGNESLVAASDMHDLYSGYQTVSNYAENVVPDYGMTYAEPLTFMYPEETSEILGLGQTMESLLADPYYQTLDANQGMEIEGHKNVYAPETIKHVFIDSEPARYLWKAFGHPMGIKYQSKPVRSFLNDWWENNGRNAIQKMMIQVVPIVICWQIWRTRCSCRYGTQKMFYIRGMEQQILWYMNSAMDKAFPMQKMDLQWNQLCEMVEKFRPRTIVTAISWIKPQQGQVKLNTDGSYFDHNGKAGIGGLARDSVGSLLFAFALPIQCRDHNDAEASHGGTFCSKVAKSQRVQVLCCRNGLSIDCKYDAK</sequence>
<feature type="compositionally biased region" description="Basic residues" evidence="1">
    <location>
        <begin position="101"/>
        <end position="112"/>
    </location>
</feature>
<feature type="compositionally biased region" description="Low complexity" evidence="1">
    <location>
        <begin position="28"/>
        <end position="40"/>
    </location>
</feature>
<dbReference type="InterPro" id="IPR044730">
    <property type="entry name" value="RNase_H-like_dom_plant"/>
</dbReference>
<dbReference type="Proteomes" id="UP000224567">
    <property type="component" value="Unassembled WGS sequence"/>
</dbReference>
<reference evidence="5" key="2">
    <citation type="journal article" date="2017" name="J. Anim. Genet.">
        <title>Multiple reference genome sequences of hot pepper reveal the massive evolution of plant disease resistance genes by retroduplication.</title>
        <authorList>
            <person name="Kim S."/>
            <person name="Park J."/>
            <person name="Yeom S.-I."/>
            <person name="Kim Y.-M."/>
            <person name="Seo E."/>
            <person name="Kim K.-T."/>
            <person name="Kim M.-S."/>
            <person name="Lee J.M."/>
            <person name="Cheong K."/>
            <person name="Shin H.-S."/>
            <person name="Kim S.-B."/>
            <person name="Han K."/>
            <person name="Lee J."/>
            <person name="Park M."/>
            <person name="Lee H.-A."/>
            <person name="Lee H.-Y."/>
            <person name="Lee Y."/>
            <person name="Oh S."/>
            <person name="Lee J.H."/>
            <person name="Choi E."/>
            <person name="Choi E."/>
            <person name="Lee S.E."/>
            <person name="Jeon J."/>
            <person name="Kim H."/>
            <person name="Choi G."/>
            <person name="Song H."/>
            <person name="Lee J."/>
            <person name="Lee S.-C."/>
            <person name="Kwon J.-K."/>
            <person name="Lee H.-Y."/>
            <person name="Koo N."/>
            <person name="Hong Y."/>
            <person name="Kim R.W."/>
            <person name="Kang W.-H."/>
            <person name="Huh J.H."/>
            <person name="Kang B.-C."/>
            <person name="Yang T.-J."/>
            <person name="Lee Y.-H."/>
            <person name="Bennetzen J.L."/>
            <person name="Choi D."/>
        </authorList>
    </citation>
    <scope>NUCLEOTIDE SEQUENCE [LARGE SCALE GENOMIC DNA]</scope>
    <source>
        <strain evidence="5">cv. PBC81</strain>
    </source>
</reference>
<evidence type="ECO:0000313" key="4">
    <source>
        <dbReference type="EMBL" id="PHT28299.1"/>
    </source>
</evidence>
<dbReference type="PANTHER" id="PTHR33494">
    <property type="entry name" value="OS02G0793800 PROTEIN"/>
    <property type="match status" value="1"/>
</dbReference>
<feature type="region of interest" description="Disordered" evidence="1">
    <location>
        <begin position="1"/>
        <end position="68"/>
    </location>
</feature>
<feature type="domain" description="Periplasmic copper-binding protein NosD beta helix" evidence="2">
    <location>
        <begin position="360"/>
        <end position="499"/>
    </location>
</feature>
<dbReference type="InterPro" id="IPR007742">
    <property type="entry name" value="NosD_dom"/>
</dbReference>
<organism evidence="4 5">
    <name type="scientific">Capsicum baccatum</name>
    <name type="common">Peruvian pepper</name>
    <dbReference type="NCBI Taxonomy" id="33114"/>
    <lineage>
        <taxon>Eukaryota</taxon>
        <taxon>Viridiplantae</taxon>
        <taxon>Streptophyta</taxon>
        <taxon>Embryophyta</taxon>
        <taxon>Tracheophyta</taxon>
        <taxon>Spermatophyta</taxon>
        <taxon>Magnoliopsida</taxon>
        <taxon>eudicotyledons</taxon>
        <taxon>Gunneridae</taxon>
        <taxon>Pentapetalae</taxon>
        <taxon>asterids</taxon>
        <taxon>lamiids</taxon>
        <taxon>Solanales</taxon>
        <taxon>Solanaceae</taxon>
        <taxon>Solanoideae</taxon>
        <taxon>Capsiceae</taxon>
        <taxon>Capsicum</taxon>
    </lineage>
</organism>
<reference evidence="4 5" key="1">
    <citation type="journal article" date="2017" name="Genome Biol.">
        <title>New reference genome sequences of hot pepper reveal the massive evolution of plant disease-resistance genes by retroduplication.</title>
        <authorList>
            <person name="Kim S."/>
            <person name="Park J."/>
            <person name="Yeom S.I."/>
            <person name="Kim Y.M."/>
            <person name="Seo E."/>
            <person name="Kim K.T."/>
            <person name="Kim M.S."/>
            <person name="Lee J.M."/>
            <person name="Cheong K."/>
            <person name="Shin H.S."/>
            <person name="Kim S.B."/>
            <person name="Han K."/>
            <person name="Lee J."/>
            <person name="Park M."/>
            <person name="Lee H.A."/>
            <person name="Lee H.Y."/>
            <person name="Lee Y."/>
            <person name="Oh S."/>
            <person name="Lee J.H."/>
            <person name="Choi E."/>
            <person name="Choi E."/>
            <person name="Lee S.E."/>
            <person name="Jeon J."/>
            <person name="Kim H."/>
            <person name="Choi G."/>
            <person name="Song H."/>
            <person name="Lee J."/>
            <person name="Lee S.C."/>
            <person name="Kwon J.K."/>
            <person name="Lee H.Y."/>
            <person name="Koo N."/>
            <person name="Hong Y."/>
            <person name="Kim R.W."/>
            <person name="Kang W.H."/>
            <person name="Huh J.H."/>
            <person name="Kang B.C."/>
            <person name="Yang T.J."/>
            <person name="Lee Y.H."/>
            <person name="Bennetzen J.L."/>
            <person name="Choi D."/>
        </authorList>
    </citation>
    <scope>NUCLEOTIDE SEQUENCE [LARGE SCALE GENOMIC DNA]</scope>
    <source>
        <strain evidence="5">cv. PBC81</strain>
    </source>
</reference>
<dbReference type="PANTHER" id="PTHR33494:SF5">
    <property type="entry name" value="F10A16.6 PROTEIN"/>
    <property type="match status" value="1"/>
</dbReference>
<feature type="region of interest" description="Disordered" evidence="1">
    <location>
        <begin position="84"/>
        <end position="117"/>
    </location>
</feature>
<feature type="compositionally biased region" description="Basic and acidic residues" evidence="1">
    <location>
        <begin position="1"/>
        <end position="13"/>
    </location>
</feature>
<dbReference type="Pfam" id="PF24818">
    <property type="entry name" value="PH_TRF2_HOY1"/>
    <property type="match status" value="1"/>
</dbReference>
<protein>
    <submittedName>
        <fullName evidence="4">Uncharacterized protein</fullName>
    </submittedName>
</protein>
<comment type="caution">
    <text evidence="4">The sequence shown here is derived from an EMBL/GenBank/DDBJ whole genome shotgun (WGS) entry which is preliminary data.</text>
</comment>
<dbReference type="Pfam" id="PF05048">
    <property type="entry name" value="NosD"/>
    <property type="match status" value="1"/>
</dbReference>